<comment type="caution">
    <text evidence="2">The sequence shown here is derived from an EMBL/GenBank/DDBJ whole genome shotgun (WGS) entry which is preliminary data.</text>
</comment>
<keyword evidence="3" id="KW-1185">Reference proteome</keyword>
<dbReference type="AlphaFoldDB" id="A0A813ACX3"/>
<protein>
    <submittedName>
        <fullName evidence="2">Uncharacterized protein</fullName>
    </submittedName>
</protein>
<sequence>MSGRLLDEGMNQVSDRRWQVKVLPHPDISTNDSGDRVTISDFLAGVCRPLDCKAVKSASVIMDSHVGIVECGSANTLGKLVVEGKLAELPPPIRFSIMPPAASKVDIIIENTGDGCMNVLKILYLEKTVPSKAAMSFCSGTPLMPVFRNGPHKALQWALGKVRGHHVHRHSLQDKPSGNLTRSTSTTWSPASDDLSEGIKFINLHAPECDARNEQTFRILTHIRPESGLGQAHSTPSLLLYPLLLATAVVIAGNPGVGNVHLKSKRLSFSSVTVDEDGTVEGRYCDARLLRNQMRAYASNDTGEDPKDTKPGDTTLSTDSFMKLVHPLFGDAHLKDKFAILKRSTVLVFTESALYLRFPSENPDFIIIHRIVNNNLHQDLLDLLEEKCKPIYNMFKSGVLVYAPEYQAKEMIKASVETMSSFSSRDAYVSHCNTHVQTWLRPTRHLPASPEDASDEDPNAQRASMGLPPVFLAIGNGPRPNRINVAADAGMTADEE</sequence>
<gene>
    <name evidence="2" type="ORF">SNEC2469_LOCUS27541</name>
</gene>
<name>A0A813ACX3_9DINO</name>
<feature type="compositionally biased region" description="Polar residues" evidence="1">
    <location>
        <begin position="174"/>
        <end position="190"/>
    </location>
</feature>
<feature type="non-terminal residue" evidence="2">
    <location>
        <position position="1"/>
    </location>
</feature>
<dbReference type="Proteomes" id="UP000601435">
    <property type="component" value="Unassembled WGS sequence"/>
</dbReference>
<evidence type="ECO:0000256" key="1">
    <source>
        <dbReference type="SAM" id="MobiDB-lite"/>
    </source>
</evidence>
<evidence type="ECO:0000313" key="2">
    <source>
        <dbReference type="EMBL" id="CAE7864674.1"/>
    </source>
</evidence>
<organism evidence="2 3">
    <name type="scientific">Symbiodinium necroappetens</name>
    <dbReference type="NCBI Taxonomy" id="1628268"/>
    <lineage>
        <taxon>Eukaryota</taxon>
        <taxon>Sar</taxon>
        <taxon>Alveolata</taxon>
        <taxon>Dinophyceae</taxon>
        <taxon>Suessiales</taxon>
        <taxon>Symbiodiniaceae</taxon>
        <taxon>Symbiodinium</taxon>
    </lineage>
</organism>
<evidence type="ECO:0000313" key="3">
    <source>
        <dbReference type="Proteomes" id="UP000601435"/>
    </source>
</evidence>
<reference evidence="2" key="1">
    <citation type="submission" date="2021-02" db="EMBL/GenBank/DDBJ databases">
        <authorList>
            <person name="Dougan E. K."/>
            <person name="Rhodes N."/>
            <person name="Thang M."/>
            <person name="Chan C."/>
        </authorList>
    </citation>
    <scope>NUCLEOTIDE SEQUENCE</scope>
</reference>
<accession>A0A813ACX3</accession>
<feature type="region of interest" description="Disordered" evidence="1">
    <location>
        <begin position="442"/>
        <end position="462"/>
    </location>
</feature>
<dbReference type="EMBL" id="CAJNJA010058156">
    <property type="protein sequence ID" value="CAE7864674.1"/>
    <property type="molecule type" value="Genomic_DNA"/>
</dbReference>
<proteinExistence type="predicted"/>
<feature type="region of interest" description="Disordered" evidence="1">
    <location>
        <begin position="169"/>
        <end position="191"/>
    </location>
</feature>
<dbReference type="OrthoDB" id="409355at2759"/>